<proteinExistence type="predicted"/>
<dbReference type="AlphaFoldDB" id="A0AA43TZB7"/>
<dbReference type="Proteomes" id="UP001161017">
    <property type="component" value="Unassembled WGS sequence"/>
</dbReference>
<reference evidence="2" key="1">
    <citation type="journal article" date="2023" name="Genome Biol. Evol.">
        <title>First Whole Genome Sequence and Flow Cytometry Genome Size Data for the Lichen-Forming Fungus Ramalina farinacea (Ascomycota).</title>
        <authorList>
            <person name="Llewellyn T."/>
            <person name="Mian S."/>
            <person name="Hill R."/>
            <person name="Leitch I.J."/>
            <person name="Gaya E."/>
        </authorList>
    </citation>
    <scope>NUCLEOTIDE SEQUENCE</scope>
    <source>
        <strain evidence="2">LIQ254RAFAR</strain>
    </source>
</reference>
<name>A0AA43TZB7_9LECA</name>
<evidence type="ECO:0000313" key="2">
    <source>
        <dbReference type="EMBL" id="MDI1493304.1"/>
    </source>
</evidence>
<feature type="region of interest" description="Disordered" evidence="1">
    <location>
        <begin position="70"/>
        <end position="195"/>
    </location>
</feature>
<accession>A0AA43TZB7</accession>
<organism evidence="2 3">
    <name type="scientific">Ramalina farinacea</name>
    <dbReference type="NCBI Taxonomy" id="258253"/>
    <lineage>
        <taxon>Eukaryota</taxon>
        <taxon>Fungi</taxon>
        <taxon>Dikarya</taxon>
        <taxon>Ascomycota</taxon>
        <taxon>Pezizomycotina</taxon>
        <taxon>Lecanoromycetes</taxon>
        <taxon>OSLEUM clade</taxon>
        <taxon>Lecanoromycetidae</taxon>
        <taxon>Lecanorales</taxon>
        <taxon>Lecanorineae</taxon>
        <taxon>Ramalinaceae</taxon>
        <taxon>Ramalina</taxon>
    </lineage>
</organism>
<comment type="caution">
    <text evidence="2">The sequence shown here is derived from an EMBL/GenBank/DDBJ whole genome shotgun (WGS) entry which is preliminary data.</text>
</comment>
<evidence type="ECO:0000256" key="1">
    <source>
        <dbReference type="SAM" id="MobiDB-lite"/>
    </source>
</evidence>
<protein>
    <submittedName>
        <fullName evidence="2">Uncharacterized protein</fullName>
    </submittedName>
</protein>
<feature type="compositionally biased region" description="Basic and acidic residues" evidence="1">
    <location>
        <begin position="74"/>
        <end position="92"/>
    </location>
</feature>
<feature type="region of interest" description="Disordered" evidence="1">
    <location>
        <begin position="316"/>
        <end position="341"/>
    </location>
</feature>
<feature type="compositionally biased region" description="Polar residues" evidence="1">
    <location>
        <begin position="175"/>
        <end position="187"/>
    </location>
</feature>
<evidence type="ECO:0000313" key="3">
    <source>
        <dbReference type="Proteomes" id="UP001161017"/>
    </source>
</evidence>
<keyword evidence="3" id="KW-1185">Reference proteome</keyword>
<sequence length="625" mass="69567">MSGIPLECSICPKSPAFSDQSHLLTHVASKGHLAHYLTIQLRAPKDENARAKYEAFNRWYEKYHIQKLLSQRMSSKESRTRSNTHTKAEEHPYAPTTAPANSRPPQSKRSTVKQPNPSTVKPENIVDPRLTSNPVPAKEPQLLGDSPGQDSAVQHRAYVPRMLDGPPHTPRYQRRSSSVPPYTNSTSKHNRTCGLPEDSENECFRAFIRTPLREAYPDPPQFALNSAPTVRSHTQDAVPKAELKQGPTGRKTAAALLKGIRYPGMSLFDSASEEAQRQRNQKKDGAVVEQMEHDSKAIEPLEQIYWPAGELKLERPITGNVESSPYKDPSPPPKRQRARKTTQVLADISTNAPKVGKKRGRKPGKAKGAALQDVAERALEGYPAAYPLDAHMDYNPMTHPSFSGRQSNASPPRKRRAHFDVFRDSDEDALEMMQAAAKIIARSDGHIPDSRSQRERGSSSRMSDGIEERLSYQTGNHSASDQTRYQLGLPIGGNQERKIDLEAQVTEPDYNLYSRETPETRGEEEEPERIVQRYFVSVANQQPQFFDKMPPGMDFGGCYLPALYGTSFNPLSTLFHRGAIQQQYSQPVFPGCDVSAATTSTAATHQFGASKSTSAIQETWVGNTQ</sequence>
<feature type="region of interest" description="Disordered" evidence="1">
    <location>
        <begin position="441"/>
        <end position="466"/>
    </location>
</feature>
<gene>
    <name evidence="2" type="ORF">OHK93_005092</name>
</gene>
<dbReference type="EMBL" id="JAPUFD010000025">
    <property type="protein sequence ID" value="MDI1493304.1"/>
    <property type="molecule type" value="Genomic_DNA"/>
</dbReference>
<feature type="compositionally biased region" description="Polar residues" evidence="1">
    <location>
        <begin position="98"/>
        <end position="121"/>
    </location>
</feature>